<evidence type="ECO:0000313" key="2">
    <source>
        <dbReference type="Proteomes" id="UP000672027"/>
    </source>
</evidence>
<evidence type="ECO:0000313" key="1">
    <source>
        <dbReference type="EMBL" id="QTR49475.1"/>
    </source>
</evidence>
<proteinExistence type="predicted"/>
<sequence>MKFAQPIPEEIRITLQEMYMNHPTFRCPQRAQAILLSVRDDRPRSGCPRIYTEAEEEMLKTLVEEEPRQIKTAQTKLADMTQKVASTSTLKRLLKKIPLPLEADA</sequence>
<accession>A0ABX7X0T6</accession>
<dbReference type="EMBL" id="CP072800">
    <property type="protein sequence ID" value="QTR49475.1"/>
    <property type="molecule type" value="Genomic_DNA"/>
</dbReference>
<dbReference type="Proteomes" id="UP000672027">
    <property type="component" value="Chromosome"/>
</dbReference>
<keyword evidence="2" id="KW-1185">Reference proteome</keyword>
<reference evidence="1 2" key="1">
    <citation type="submission" date="2021-04" db="EMBL/GenBank/DDBJ databases">
        <title>Genomics, taxonomy and metabolism of representatives of sulfur bacteria of the genus Thiothrix: Thiothrix fructosivorans QT, Thiothrix unzii A1T and three new species, Thiothrix subterranea sp. nov., Thiothrix litoralis sp. nov. and 'Candidatus Thiothrix anitrata' sp. nov.</title>
        <authorList>
            <person name="Ravin N.V."/>
            <person name="Smolyakov D."/>
            <person name="Rudenko T.S."/>
            <person name="Mardanov A.V."/>
            <person name="Beletsky A.V."/>
            <person name="Markov N.D."/>
            <person name="Fomenkov A.I."/>
            <person name="Roberts R.J."/>
            <person name="Karnachuk O.V."/>
            <person name="Novikov A."/>
            <person name="Grabovich M.Y."/>
        </authorList>
    </citation>
    <scope>NUCLEOTIDE SEQUENCE [LARGE SCALE GENOMIC DNA]</scope>
    <source>
        <strain evidence="1 2">A52</strain>
    </source>
</reference>
<name>A0ABX7X0T6_9GAMM</name>
<protein>
    <submittedName>
        <fullName evidence="1">Helix-turn-helix domain-containing protein</fullName>
    </submittedName>
</protein>
<organism evidence="1 2">
    <name type="scientific">Candidatus Thiothrix anitrata</name>
    <dbReference type="NCBI Taxonomy" id="2823902"/>
    <lineage>
        <taxon>Bacteria</taxon>
        <taxon>Pseudomonadati</taxon>
        <taxon>Pseudomonadota</taxon>
        <taxon>Gammaproteobacteria</taxon>
        <taxon>Thiotrichales</taxon>
        <taxon>Thiotrichaceae</taxon>
        <taxon>Thiothrix</taxon>
    </lineage>
</organism>
<gene>
    <name evidence="1" type="ORF">J8380_14710</name>
</gene>
<dbReference type="RefSeq" id="WP_210226318.1">
    <property type="nucleotide sequence ID" value="NZ_CP072800.1"/>
</dbReference>